<dbReference type="PANTHER" id="PTHR28008">
    <property type="entry name" value="DOMAIN PROTEIN, PUTATIVE (AFU_ORTHOLOGUE AFUA_3G10980)-RELATED"/>
    <property type="match status" value="1"/>
</dbReference>
<evidence type="ECO:0000259" key="2">
    <source>
        <dbReference type="Pfam" id="PF04892"/>
    </source>
</evidence>
<evidence type="ECO:0000313" key="10">
    <source>
        <dbReference type="Proteomes" id="UP000299011"/>
    </source>
</evidence>
<dbReference type="HOGENOM" id="CLU_096028_4_1_2"/>
<sequence>MSHLDKLRTHPQRTLAVFAYVAVVLIASVISTPAGGLSPIGPLGLVGLDKWLHAVGYAGLGFALAFAVRAIRLREVGGAIAVAGLYGLCIEFVQAGLPYRTFSVMDMGANVLGAMLGGVLWYVVVHREGRWG</sequence>
<keyword evidence="1" id="KW-1133">Transmembrane helix</keyword>
<feature type="transmembrane region" description="Helical" evidence="1">
    <location>
        <begin position="78"/>
        <end position="95"/>
    </location>
</feature>
<keyword evidence="1" id="KW-0472">Membrane</keyword>
<evidence type="ECO:0000313" key="5">
    <source>
        <dbReference type="EMBL" id="EMA02519.1"/>
    </source>
</evidence>
<evidence type="ECO:0000256" key="1">
    <source>
        <dbReference type="SAM" id="Phobius"/>
    </source>
</evidence>
<keyword evidence="8" id="KW-1185">Reference proteome</keyword>
<organism evidence="3 7">
    <name type="scientific">Haloferax mediterranei (strain ATCC 33500 / DSM 1411 / JCM 8866 / NBRC 14739 / NCIMB 2177 / R-4)</name>
    <name type="common">Halobacterium mediterranei</name>
    <dbReference type="NCBI Taxonomy" id="523841"/>
    <lineage>
        <taxon>Archaea</taxon>
        <taxon>Methanobacteriati</taxon>
        <taxon>Methanobacteriota</taxon>
        <taxon>Stenosarchaea group</taxon>
        <taxon>Halobacteria</taxon>
        <taxon>Halobacteriales</taxon>
        <taxon>Haloferacaceae</taxon>
        <taxon>Haloferax</taxon>
    </lineage>
</organism>
<dbReference type="EMBL" id="CP007551">
    <property type="protein sequence ID" value="AHZ22389.1"/>
    <property type="molecule type" value="Genomic_DNA"/>
</dbReference>
<dbReference type="Proteomes" id="UP000006469">
    <property type="component" value="Chromosome"/>
</dbReference>
<proteinExistence type="predicted"/>
<dbReference type="Proteomes" id="UP000027075">
    <property type="component" value="Chromosome"/>
</dbReference>
<dbReference type="EMBL" id="CP039139">
    <property type="protein sequence ID" value="QCQ74733.1"/>
    <property type="molecule type" value="Genomic_DNA"/>
</dbReference>
<dbReference type="Pfam" id="PF04892">
    <property type="entry name" value="VanZ"/>
    <property type="match status" value="1"/>
</dbReference>
<dbReference type="OrthoDB" id="214957at2157"/>
<dbReference type="AlphaFoldDB" id="I3R1U8"/>
<dbReference type="RefSeq" id="WP_004057880.1">
    <property type="nucleotide sequence ID" value="NC_017941.2"/>
</dbReference>
<reference evidence="3 7" key="2">
    <citation type="journal article" date="2012" name="J. Bacteriol.">
        <title>Complete genome sequence of the metabolically versatile halophilic archaeon Haloferax mediterranei, a poly(3-hydroxybutyrate-co-3-hydroxyvalerate) producer.</title>
        <authorList>
            <person name="Han J."/>
            <person name="Zhang F."/>
            <person name="Hou J."/>
            <person name="Liu X."/>
            <person name="Li M."/>
            <person name="Liu H."/>
            <person name="Cai L."/>
            <person name="Zhang B."/>
            <person name="Chen Y."/>
            <person name="Zhou J."/>
            <person name="Hu S."/>
            <person name="Xiang H."/>
        </authorList>
    </citation>
    <scope>NUCLEOTIDE SEQUENCE [LARGE SCALE GENOMIC DNA]</scope>
    <source>
        <strain evidence="7">ATCC 33500 / DSM 1411 / JCM 8866 / NBRC 14739 / NCIMB 2177 / R-4</strain>
        <strain evidence="3">CGMCC 1.2087</strain>
    </source>
</reference>
<dbReference type="KEGG" id="hme:HFX_0475"/>
<evidence type="ECO:0000313" key="8">
    <source>
        <dbReference type="Proteomes" id="UP000011603"/>
    </source>
</evidence>
<dbReference type="PATRIC" id="fig|523841.21.peg.1632"/>
<dbReference type="Proteomes" id="UP000299011">
    <property type="component" value="Chromosome"/>
</dbReference>
<protein>
    <submittedName>
        <fullName evidence="4">Antibiotic resistance protein VanZ</fullName>
    </submittedName>
    <submittedName>
        <fullName evidence="3">VanZ like family protein</fullName>
    </submittedName>
</protein>
<evidence type="ECO:0000313" key="7">
    <source>
        <dbReference type="Proteomes" id="UP000006469"/>
    </source>
</evidence>
<reference evidence="5 8" key="3">
    <citation type="journal article" date="2014" name="PLoS Genet.">
        <title>Phylogenetically driven sequencing of extremely halophilic archaea reveals strategies for static and dynamic osmo-response.</title>
        <authorList>
            <person name="Becker E.A."/>
            <person name="Seitzer P.M."/>
            <person name="Tritt A."/>
            <person name="Larsen D."/>
            <person name="Krusor M."/>
            <person name="Yao A.I."/>
            <person name="Wu D."/>
            <person name="Madern D."/>
            <person name="Eisen J.A."/>
            <person name="Darling A.E."/>
            <person name="Facciotti M.T."/>
        </authorList>
    </citation>
    <scope>NUCLEOTIDE SEQUENCE [LARGE SCALE GENOMIC DNA]</scope>
    <source>
        <strain evidence="5">ATCC 33500</strain>
        <strain evidence="8">ATCC 33500 / DSM 1411 / JCM 8866 / NBRC 14739 / NCIMB 2177 / R-4</strain>
    </source>
</reference>
<feature type="domain" description="VanZ-like" evidence="2">
    <location>
        <begin position="48"/>
        <end position="123"/>
    </location>
</feature>
<evidence type="ECO:0000313" key="3">
    <source>
        <dbReference type="EMBL" id="AFK18208.1"/>
    </source>
</evidence>
<evidence type="ECO:0000313" key="9">
    <source>
        <dbReference type="Proteomes" id="UP000027075"/>
    </source>
</evidence>
<feature type="transmembrane region" description="Helical" evidence="1">
    <location>
        <begin position="107"/>
        <end position="125"/>
    </location>
</feature>
<dbReference type="PaxDb" id="523841-HFX_0475"/>
<evidence type="ECO:0000313" key="6">
    <source>
        <dbReference type="EMBL" id="QCQ74733.1"/>
    </source>
</evidence>
<reference evidence="3" key="1">
    <citation type="journal article" date="2012" name="Appl. Environ. Microbiol.">
        <title>Identification of the haloarchaeal phasin (PhaP) that functions in polyhydroxyalkanoate accumulation and granule formation in Haloferax mediterranei.</title>
        <authorList>
            <person name="Cai S."/>
            <person name="Cai L."/>
            <person name="Liu H."/>
            <person name="Liu X."/>
            <person name="Han J."/>
            <person name="Zhou J."/>
            <person name="Xiang H."/>
        </authorList>
    </citation>
    <scope>NUCLEOTIDE SEQUENCE</scope>
    <source>
        <strain evidence="3">CGMCC 1.2087</strain>
    </source>
</reference>
<dbReference type="InterPro" id="IPR006976">
    <property type="entry name" value="VanZ-like"/>
</dbReference>
<reference evidence="6 10" key="6">
    <citation type="submission" date="2019-04" db="EMBL/GenBank/DDBJ databases">
        <title>Methylomes of two halophilic Archaea, Haloarcula marismortui and Haloferax mediterranei.</title>
        <authorList>
            <person name="DasSarma S."/>
            <person name="DasSarma P."/>
            <person name="DasSarma S."/>
            <person name="Fomenkov A."/>
            <person name="Vincze T."/>
            <person name="Anton B.P."/>
            <person name="Roberts R.J."/>
        </authorList>
    </citation>
    <scope>NUCLEOTIDE SEQUENCE [LARGE SCALE GENOMIC DNA]</scope>
    <source>
        <strain evidence="6">ATCC 33500</strain>
        <strain evidence="10">ATCC 33500 / DSM 1411 / JCM 8866 / NBRC 14739 / NCIMB 2177 / R-4</strain>
    </source>
</reference>
<evidence type="ECO:0000313" key="4">
    <source>
        <dbReference type="EMBL" id="AHZ22389.1"/>
    </source>
</evidence>
<reference evidence="4 9" key="4">
    <citation type="submission" date="2014-04" db="EMBL/GenBank/DDBJ databases">
        <title>Transcriptional profiles of Haloferax mediterranei on the basis of nitrogen availability.</title>
        <authorList>
            <person name="Bautista V."/>
        </authorList>
    </citation>
    <scope>NUCLEOTIDE SEQUENCE [LARGE SCALE GENOMIC DNA]</scope>
    <source>
        <strain evidence="4">ATCC 33500</strain>
        <strain evidence="9">ATCC 33500 / DSM 1411 / JCM 8866 / NBRC 14739 / NCIMB 2177 / R-4</strain>
    </source>
</reference>
<keyword evidence="1" id="KW-0812">Transmembrane</keyword>
<dbReference type="eggNOG" id="arCOG03232">
    <property type="taxonomic scope" value="Archaea"/>
</dbReference>
<dbReference type="EMBL" id="AOLO01000007">
    <property type="protein sequence ID" value="EMA02519.1"/>
    <property type="molecule type" value="Genomic_DNA"/>
</dbReference>
<feature type="transmembrane region" description="Helical" evidence="1">
    <location>
        <begin position="12"/>
        <end position="31"/>
    </location>
</feature>
<gene>
    <name evidence="3" type="ordered locus">HFX_0475</name>
    <name evidence="4" type="ORF">BM92_06885</name>
    <name evidence="5" type="ORF">C439_08050</name>
    <name evidence="6" type="ORF">E6P09_05430</name>
</gene>
<feature type="transmembrane region" description="Helical" evidence="1">
    <location>
        <begin position="51"/>
        <end position="71"/>
    </location>
</feature>
<dbReference type="Proteomes" id="UP000011603">
    <property type="component" value="Unassembled WGS sequence"/>
</dbReference>
<dbReference type="GeneID" id="40155837"/>
<dbReference type="EMBL" id="CP001868">
    <property type="protein sequence ID" value="AFK18208.1"/>
    <property type="molecule type" value="Genomic_DNA"/>
</dbReference>
<accession>I3R1U8</accession>
<name>I3R1U8_HALMT</name>
<reference evidence="3" key="5">
    <citation type="submission" date="2014-05" db="EMBL/GenBank/DDBJ databases">
        <authorList>
            <person name="Wang L."/>
            <person name="Yang H."/>
            <person name="Xiang H."/>
        </authorList>
    </citation>
    <scope>NUCLEOTIDE SEQUENCE</scope>
    <source>
        <strain evidence="3">CGMCC 1.2087</strain>
    </source>
</reference>
<dbReference type="PANTHER" id="PTHR28008:SF1">
    <property type="entry name" value="DOMAIN PROTEIN, PUTATIVE (AFU_ORTHOLOGUE AFUA_3G10980)-RELATED"/>
    <property type="match status" value="1"/>
</dbReference>
<dbReference type="NCBIfam" id="NF037970">
    <property type="entry name" value="vanZ_1"/>
    <property type="match status" value="1"/>
</dbReference>